<comment type="similarity">
    <text evidence="2">Belongs to the UQCRB/QCR7 family.</text>
</comment>
<keyword evidence="4" id="KW-0679">Respiratory chain</keyword>
<evidence type="ECO:0000256" key="9">
    <source>
        <dbReference type="ARBA" id="ARBA00031684"/>
    </source>
</evidence>
<evidence type="ECO:0000256" key="4">
    <source>
        <dbReference type="ARBA" id="ARBA00022660"/>
    </source>
</evidence>
<proteinExistence type="inferred from homology"/>
<keyword evidence="6" id="KW-0249">Electron transport</keyword>
<dbReference type="GO" id="GO:0034551">
    <property type="term" value="P:mitochondrial respiratory chain complex III assembly"/>
    <property type="evidence" value="ECO:0007669"/>
    <property type="project" value="EnsemblFungi"/>
</dbReference>
<accession>A0A0L0HIZ4</accession>
<evidence type="ECO:0000256" key="3">
    <source>
        <dbReference type="ARBA" id="ARBA00022448"/>
    </source>
</evidence>
<dbReference type="GeneID" id="27686773"/>
<evidence type="ECO:0000256" key="1">
    <source>
        <dbReference type="ARBA" id="ARBA00004443"/>
    </source>
</evidence>
<dbReference type="GO" id="GO:0045275">
    <property type="term" value="C:respiratory chain complex III"/>
    <property type="evidence" value="ECO:0007669"/>
    <property type="project" value="EnsemblFungi"/>
</dbReference>
<dbReference type="STRING" id="645134.A0A0L0HIZ4"/>
<dbReference type="VEuPathDB" id="FungiDB:SPPG_03241"/>
<keyword evidence="7" id="KW-0496">Mitochondrion</keyword>
<dbReference type="FunCoup" id="A0A0L0HIZ4">
    <property type="interactions" value="98"/>
</dbReference>
<dbReference type="PANTHER" id="PTHR12022:SF0">
    <property type="entry name" value="CYTOCHROME B-C1 COMPLEX SUBUNIT 7"/>
    <property type="match status" value="1"/>
</dbReference>
<dbReference type="EMBL" id="KQ257454">
    <property type="protein sequence ID" value="KND01436.1"/>
    <property type="molecule type" value="Genomic_DNA"/>
</dbReference>
<sequence length="130" mass="15126">MTSLLQSIRALRNSQTAKNLAEWHHNLMGYRKMGLRYDDLIPEENEVVQGALNRLPPKEYHDRVFRQRRAINLSAQQSELEPKEWTKPEEDVRYLTPLVQQVENEIATKQAFDNLVTIPAALKKRNTSSV</sequence>
<evidence type="ECO:0000256" key="7">
    <source>
        <dbReference type="ARBA" id="ARBA00023128"/>
    </source>
</evidence>
<evidence type="ECO:0000313" key="11">
    <source>
        <dbReference type="Proteomes" id="UP000053201"/>
    </source>
</evidence>
<dbReference type="OrthoDB" id="425749at2759"/>
<dbReference type="OMA" id="MAKWEAN"/>
<evidence type="ECO:0000256" key="6">
    <source>
        <dbReference type="ARBA" id="ARBA00022982"/>
    </source>
</evidence>
<dbReference type="RefSeq" id="XP_016609475.1">
    <property type="nucleotide sequence ID" value="XM_016751515.1"/>
</dbReference>
<dbReference type="Pfam" id="PF02271">
    <property type="entry name" value="UCR_14kD"/>
    <property type="match status" value="1"/>
</dbReference>
<gene>
    <name evidence="10" type="ORF">SPPG_03241</name>
</gene>
<dbReference type="FunFam" id="1.10.1090.10:FF:000001">
    <property type="entry name" value="Cytochrome b-c1 complex subunit 7"/>
    <property type="match status" value="1"/>
</dbReference>
<dbReference type="PANTHER" id="PTHR12022">
    <property type="entry name" value="UBIQUINOL-CYTOCHROME C REDUCTASE COMPLEX 14 KD PROTEIN"/>
    <property type="match status" value="1"/>
</dbReference>
<organism evidence="10 11">
    <name type="scientific">Spizellomyces punctatus (strain DAOM BR117)</name>
    <dbReference type="NCBI Taxonomy" id="645134"/>
    <lineage>
        <taxon>Eukaryota</taxon>
        <taxon>Fungi</taxon>
        <taxon>Fungi incertae sedis</taxon>
        <taxon>Chytridiomycota</taxon>
        <taxon>Chytridiomycota incertae sedis</taxon>
        <taxon>Chytridiomycetes</taxon>
        <taxon>Spizellomycetales</taxon>
        <taxon>Spizellomycetaceae</taxon>
        <taxon>Spizellomyces</taxon>
    </lineage>
</organism>
<evidence type="ECO:0000256" key="5">
    <source>
        <dbReference type="ARBA" id="ARBA00022792"/>
    </source>
</evidence>
<evidence type="ECO:0000313" key="10">
    <source>
        <dbReference type="EMBL" id="KND01436.1"/>
    </source>
</evidence>
<keyword evidence="8" id="KW-0472">Membrane</keyword>
<dbReference type="Gene3D" id="1.10.1090.10">
    <property type="entry name" value="Cytochrome b-c1 complex subunit 7"/>
    <property type="match status" value="1"/>
</dbReference>
<dbReference type="InterPro" id="IPR036544">
    <property type="entry name" value="QCR7_sf"/>
</dbReference>
<dbReference type="GO" id="GO:0006122">
    <property type="term" value="P:mitochondrial electron transport, ubiquinol to cytochrome c"/>
    <property type="evidence" value="ECO:0007669"/>
    <property type="project" value="EnsemblFungi"/>
</dbReference>
<dbReference type="InParanoid" id="A0A0L0HIZ4"/>
<keyword evidence="5" id="KW-0999">Mitochondrion inner membrane</keyword>
<evidence type="ECO:0000256" key="2">
    <source>
        <dbReference type="ARBA" id="ARBA00008554"/>
    </source>
</evidence>
<reference evidence="10 11" key="1">
    <citation type="submission" date="2009-08" db="EMBL/GenBank/DDBJ databases">
        <title>The Genome Sequence of Spizellomyces punctatus strain DAOM BR117.</title>
        <authorList>
            <consortium name="The Broad Institute Genome Sequencing Platform"/>
            <person name="Russ C."/>
            <person name="Cuomo C."/>
            <person name="Shea T."/>
            <person name="Young S.K."/>
            <person name="Zeng Q."/>
            <person name="Koehrsen M."/>
            <person name="Haas B."/>
            <person name="Borodovsky M."/>
            <person name="Guigo R."/>
            <person name="Alvarado L."/>
            <person name="Berlin A."/>
            <person name="Bochicchio J."/>
            <person name="Borenstein D."/>
            <person name="Chapman S."/>
            <person name="Chen Z."/>
            <person name="Engels R."/>
            <person name="Freedman E."/>
            <person name="Gellesch M."/>
            <person name="Goldberg J."/>
            <person name="Griggs A."/>
            <person name="Gujja S."/>
            <person name="Heiman D."/>
            <person name="Hepburn T."/>
            <person name="Howarth C."/>
            <person name="Jen D."/>
            <person name="Larson L."/>
            <person name="Lewis B."/>
            <person name="Mehta T."/>
            <person name="Park D."/>
            <person name="Pearson M."/>
            <person name="Roberts A."/>
            <person name="Saif S."/>
            <person name="Shenoy N."/>
            <person name="Sisk P."/>
            <person name="Stolte C."/>
            <person name="Sykes S."/>
            <person name="Thomson T."/>
            <person name="Walk T."/>
            <person name="White J."/>
            <person name="Yandava C."/>
            <person name="Burger G."/>
            <person name="Gray M.W."/>
            <person name="Holland P.W.H."/>
            <person name="King N."/>
            <person name="Lang F.B.F."/>
            <person name="Roger A.J."/>
            <person name="Ruiz-Trillo I."/>
            <person name="Lander E."/>
            <person name="Nusbaum C."/>
        </authorList>
    </citation>
    <scope>NUCLEOTIDE SEQUENCE [LARGE SCALE GENOMIC DNA]</scope>
    <source>
        <strain evidence="10 11">DAOM BR117</strain>
    </source>
</reference>
<keyword evidence="3" id="KW-0813">Transport</keyword>
<dbReference type="GO" id="GO:0008121">
    <property type="term" value="F:quinol-cytochrome-c reductase activity"/>
    <property type="evidence" value="ECO:0007669"/>
    <property type="project" value="EnsemblFungi"/>
</dbReference>
<dbReference type="Proteomes" id="UP000053201">
    <property type="component" value="Unassembled WGS sequence"/>
</dbReference>
<name>A0A0L0HIZ4_SPIPD</name>
<protein>
    <recommendedName>
        <fullName evidence="9">Complex III subunit 7</fullName>
    </recommendedName>
</protein>
<dbReference type="AlphaFoldDB" id="A0A0L0HIZ4"/>
<dbReference type="SUPFAM" id="SSF81524">
    <property type="entry name" value="14 kDa protein of cytochrome bc1 complex (Ubiquinol-cytochrome c reductase)"/>
    <property type="match status" value="1"/>
</dbReference>
<dbReference type="GO" id="GO:0099617">
    <property type="term" value="C:matrix side of mitochondrial inner membrane"/>
    <property type="evidence" value="ECO:0007669"/>
    <property type="project" value="EnsemblFungi"/>
</dbReference>
<evidence type="ECO:0000256" key="8">
    <source>
        <dbReference type="ARBA" id="ARBA00023136"/>
    </source>
</evidence>
<comment type="subcellular location">
    <subcellularLocation>
        <location evidence="1">Mitochondrion inner membrane</location>
        <topology evidence="1">Peripheral membrane protein</topology>
        <orientation evidence="1">Matrix side</orientation>
    </subcellularLocation>
</comment>
<dbReference type="eggNOG" id="KOG3440">
    <property type="taxonomic scope" value="Eukaryota"/>
</dbReference>
<dbReference type="InterPro" id="IPR003197">
    <property type="entry name" value="QCR7"/>
</dbReference>
<keyword evidence="11" id="KW-1185">Reference proteome</keyword>